<evidence type="ECO:0000313" key="1">
    <source>
        <dbReference type="EMBL" id="BDG07617.1"/>
    </source>
</evidence>
<keyword evidence="2" id="KW-1185">Reference proteome</keyword>
<protein>
    <submittedName>
        <fullName evidence="1">Uncharacterized protein</fullName>
    </submittedName>
</protein>
<dbReference type="Proteomes" id="UP001162734">
    <property type="component" value="Chromosome"/>
</dbReference>
<reference evidence="2" key="1">
    <citation type="journal article" date="2022" name="Int. J. Syst. Evol. Microbiol.">
        <title>Anaeromyxobacter oryzae sp. nov., Anaeromyxobacter diazotrophicus sp. nov. and Anaeromyxobacter paludicola sp. nov., isolated from paddy soils.</title>
        <authorList>
            <person name="Itoh H."/>
            <person name="Xu Z."/>
            <person name="Mise K."/>
            <person name="Masuda Y."/>
            <person name="Ushijima N."/>
            <person name="Hayakawa C."/>
            <person name="Shiratori Y."/>
            <person name="Senoo K."/>
        </authorList>
    </citation>
    <scope>NUCLEOTIDE SEQUENCE [LARGE SCALE GENOMIC DNA]</scope>
    <source>
        <strain evidence="2">Red630</strain>
    </source>
</reference>
<dbReference type="RefSeq" id="WP_248344420.1">
    <property type="nucleotide sequence ID" value="NZ_AP025592.1"/>
</dbReference>
<proteinExistence type="predicted"/>
<organism evidence="1 2">
    <name type="scientific">Anaeromyxobacter paludicola</name>
    <dbReference type="NCBI Taxonomy" id="2918171"/>
    <lineage>
        <taxon>Bacteria</taxon>
        <taxon>Pseudomonadati</taxon>
        <taxon>Myxococcota</taxon>
        <taxon>Myxococcia</taxon>
        <taxon>Myxococcales</taxon>
        <taxon>Cystobacterineae</taxon>
        <taxon>Anaeromyxobacteraceae</taxon>
        <taxon>Anaeromyxobacter</taxon>
    </lineage>
</organism>
<name>A0ABM7X705_9BACT</name>
<accession>A0ABM7X705</accession>
<gene>
    <name evidence="1" type="ORF">AMPC_07300</name>
</gene>
<evidence type="ECO:0000313" key="2">
    <source>
        <dbReference type="Proteomes" id="UP001162734"/>
    </source>
</evidence>
<dbReference type="EMBL" id="AP025592">
    <property type="protein sequence ID" value="BDG07617.1"/>
    <property type="molecule type" value="Genomic_DNA"/>
</dbReference>
<sequence length="78" mass="8631">MSSPDVVHVRHLVVADVRRLELAHRAVLEAPALERQARELELSAALAAVVRRWSPPPKPLRLDALARELLGMPEEVVG</sequence>